<evidence type="ECO:0008006" key="3">
    <source>
        <dbReference type="Google" id="ProtNLM"/>
    </source>
</evidence>
<gene>
    <name evidence="1" type="ORF">IAC23_02570</name>
</gene>
<proteinExistence type="predicted"/>
<organism evidence="1 2">
    <name type="scientific">Candidatus Cryptobacteroides merdavium</name>
    <dbReference type="NCBI Taxonomy" id="2840769"/>
    <lineage>
        <taxon>Bacteria</taxon>
        <taxon>Pseudomonadati</taxon>
        <taxon>Bacteroidota</taxon>
        <taxon>Bacteroidia</taxon>
        <taxon>Bacteroidales</taxon>
        <taxon>Candidatus Cryptobacteroides</taxon>
    </lineage>
</organism>
<name>A0A9D9EDN4_9BACT</name>
<dbReference type="Proteomes" id="UP000823619">
    <property type="component" value="Unassembled WGS sequence"/>
</dbReference>
<dbReference type="AlphaFoldDB" id="A0A9D9EDN4"/>
<accession>A0A9D9EDN4</accession>
<dbReference type="Pfam" id="PF05045">
    <property type="entry name" value="RgpF"/>
    <property type="match status" value="1"/>
</dbReference>
<reference evidence="1" key="2">
    <citation type="journal article" date="2021" name="PeerJ">
        <title>Extensive microbial diversity within the chicken gut microbiome revealed by metagenomics and culture.</title>
        <authorList>
            <person name="Gilroy R."/>
            <person name="Ravi A."/>
            <person name="Getino M."/>
            <person name="Pursley I."/>
            <person name="Horton D.L."/>
            <person name="Alikhan N.F."/>
            <person name="Baker D."/>
            <person name="Gharbi K."/>
            <person name="Hall N."/>
            <person name="Watson M."/>
            <person name="Adriaenssens E.M."/>
            <person name="Foster-Nyarko E."/>
            <person name="Jarju S."/>
            <person name="Secka A."/>
            <person name="Antonio M."/>
            <person name="Oren A."/>
            <person name="Chaudhuri R.R."/>
            <person name="La Ragione R."/>
            <person name="Hildebrand F."/>
            <person name="Pallen M.J."/>
        </authorList>
    </citation>
    <scope>NUCLEOTIDE SEQUENCE</scope>
    <source>
        <strain evidence="1">D5-748</strain>
    </source>
</reference>
<dbReference type="InterPro" id="IPR007739">
    <property type="entry name" value="RgpF"/>
</dbReference>
<evidence type="ECO:0000313" key="2">
    <source>
        <dbReference type="Proteomes" id="UP000823619"/>
    </source>
</evidence>
<reference evidence="1" key="1">
    <citation type="submission" date="2020-10" db="EMBL/GenBank/DDBJ databases">
        <authorList>
            <person name="Gilroy R."/>
        </authorList>
    </citation>
    <scope>NUCLEOTIDE SEQUENCE</scope>
    <source>
        <strain evidence="1">D5-748</strain>
    </source>
</reference>
<evidence type="ECO:0000313" key="1">
    <source>
        <dbReference type="EMBL" id="MBO8444566.1"/>
    </source>
</evidence>
<protein>
    <recommendedName>
        <fullName evidence="3">Rhamnan synthesis protein F</fullName>
    </recommendedName>
</protein>
<comment type="caution">
    <text evidence="1">The sequence shown here is derived from an EMBL/GenBank/DDBJ whole genome shotgun (WGS) entry which is preliminary data.</text>
</comment>
<dbReference type="EMBL" id="JADIMO010000030">
    <property type="protein sequence ID" value="MBO8444566.1"/>
    <property type="molecule type" value="Genomic_DNA"/>
</dbReference>
<sequence length="256" mass="28873">MKRLLVHLHLYYKDQTDYFLEKLSHISGCRWTLYVTVLEKDIEIEKKFLQLNADVRFLTVDNAGYDILPFIKVIRTVCLYDFDYILKLHTKASRVPGVIINGQMFSGFSWRNELVDSLIGSRCRFRKIMRTLDSDPLIGLACSDLLFADACEGLAGGKHMLESELARLGITSPLRRFCAGTMFIVRASACGYLQSGDISDGIFGEHTATGETGSMSHVYERILSMSVGNWGYKAYTVVTDPFRSVLMRLHGRGGKS</sequence>